<dbReference type="PANTHER" id="PTHR47658">
    <property type="entry name" value="HIGH MOBILITY GROUP B PROTEIN 12-RELATED"/>
    <property type="match status" value="1"/>
</dbReference>
<dbReference type="Ensembl" id="ENSHHUT00000029399.1">
    <property type="protein sequence ID" value="ENSHHUP00000028264.1"/>
    <property type="gene ID" value="ENSHHUG00000017977.1"/>
</dbReference>
<feature type="domain" description="HMG box" evidence="2">
    <location>
        <begin position="90"/>
        <end position="141"/>
    </location>
</feature>
<dbReference type="Proteomes" id="UP000314982">
    <property type="component" value="Unassembled WGS sequence"/>
</dbReference>
<dbReference type="GeneTree" id="ENSGT00940000175813"/>
<reference evidence="4" key="1">
    <citation type="submission" date="2018-06" db="EMBL/GenBank/DDBJ databases">
        <title>Genome assembly of Danube salmon.</title>
        <authorList>
            <person name="Macqueen D.J."/>
            <person name="Gundappa M.K."/>
        </authorList>
    </citation>
    <scope>NUCLEOTIDE SEQUENCE [LARGE SCALE GENOMIC DNA]</scope>
</reference>
<accession>A0A4W5LRC2</accession>
<reference evidence="3" key="2">
    <citation type="submission" date="2025-08" db="UniProtKB">
        <authorList>
            <consortium name="Ensembl"/>
        </authorList>
    </citation>
    <scope>IDENTIFICATION</scope>
</reference>
<proteinExistence type="predicted"/>
<evidence type="ECO:0000313" key="3">
    <source>
        <dbReference type="Ensembl" id="ENSHHUP00000028264.1"/>
    </source>
</evidence>
<dbReference type="CDD" id="cd21977">
    <property type="entry name" value="HMG-box_BHMG1"/>
    <property type="match status" value="1"/>
</dbReference>
<dbReference type="PANTHER" id="PTHR47658:SF1">
    <property type="entry name" value="MEIOSIS INITIATOR PROTEIN"/>
    <property type="match status" value="1"/>
</dbReference>
<dbReference type="Pfam" id="PF00505">
    <property type="entry name" value="HMG_box"/>
    <property type="match status" value="1"/>
</dbReference>
<dbReference type="InterPro" id="IPR009071">
    <property type="entry name" value="HMG_box_dom"/>
</dbReference>
<dbReference type="SUPFAM" id="SSF47095">
    <property type="entry name" value="HMG-box"/>
    <property type="match status" value="1"/>
</dbReference>
<dbReference type="InterPro" id="IPR036910">
    <property type="entry name" value="HMG_box_dom_sf"/>
</dbReference>
<organism evidence="3 4">
    <name type="scientific">Hucho hucho</name>
    <name type="common">huchen</name>
    <dbReference type="NCBI Taxonomy" id="62062"/>
    <lineage>
        <taxon>Eukaryota</taxon>
        <taxon>Metazoa</taxon>
        <taxon>Chordata</taxon>
        <taxon>Craniata</taxon>
        <taxon>Vertebrata</taxon>
        <taxon>Euteleostomi</taxon>
        <taxon>Actinopterygii</taxon>
        <taxon>Neopterygii</taxon>
        <taxon>Teleostei</taxon>
        <taxon>Protacanthopterygii</taxon>
        <taxon>Salmoniformes</taxon>
        <taxon>Salmonidae</taxon>
        <taxon>Salmoninae</taxon>
        <taxon>Hucho</taxon>
    </lineage>
</organism>
<name>A0A4W5LRC2_9TELE</name>
<reference evidence="3" key="3">
    <citation type="submission" date="2025-09" db="UniProtKB">
        <authorList>
            <consortium name="Ensembl"/>
        </authorList>
    </citation>
    <scope>IDENTIFICATION</scope>
</reference>
<sequence length="185" mass="20375">TSAPPSSRPLPGASATACCLRARRSSTLSEGEAVVRHEGGWLSSPGEEGDITWTSKQQVPLKWKTSSTGRWRSGNASTRVHPQVPPPPKKKCVNGFIMFCRINRKTYLCTHPGTPSTVVTKELASLWHVMPKQESRVYCLKAHHFNVRCELVEGEGDWEEEDCVPSPLHMLLAQRDLCAAVRGGS</sequence>
<dbReference type="STRING" id="62062.ENSHHUP00000028264"/>
<dbReference type="AlphaFoldDB" id="A0A4W5LRC2"/>
<evidence type="ECO:0000256" key="1">
    <source>
        <dbReference type="SAM" id="MobiDB-lite"/>
    </source>
</evidence>
<keyword evidence="4" id="KW-1185">Reference proteome</keyword>
<protein>
    <recommendedName>
        <fullName evidence="2">HMG box domain-containing protein</fullName>
    </recommendedName>
</protein>
<feature type="region of interest" description="Disordered" evidence="1">
    <location>
        <begin position="29"/>
        <end position="49"/>
    </location>
</feature>
<evidence type="ECO:0000259" key="2">
    <source>
        <dbReference type="Pfam" id="PF00505"/>
    </source>
</evidence>
<dbReference type="Gene3D" id="1.10.30.10">
    <property type="entry name" value="High mobility group box domain"/>
    <property type="match status" value="1"/>
</dbReference>
<feature type="region of interest" description="Disordered" evidence="1">
    <location>
        <begin position="64"/>
        <end position="85"/>
    </location>
</feature>
<feature type="compositionally biased region" description="Polar residues" evidence="1">
    <location>
        <begin position="64"/>
        <end position="80"/>
    </location>
</feature>
<evidence type="ECO:0000313" key="4">
    <source>
        <dbReference type="Proteomes" id="UP000314982"/>
    </source>
</evidence>